<keyword evidence="1" id="KW-0614">Plasmid</keyword>
<dbReference type="AlphaFoldDB" id="A6N7W7"/>
<evidence type="ECO:0000313" key="1">
    <source>
        <dbReference type="EMBL" id="ABR12874.1"/>
    </source>
</evidence>
<dbReference type="EMBL" id="EF618553">
    <property type="protein sequence ID" value="ABR12874.1"/>
    <property type="molecule type" value="Genomic_DNA"/>
</dbReference>
<geneLocation type="plasmid" evidence="1">
    <name>unnamed</name>
</geneLocation>
<name>A6N7W7_9HYPH</name>
<dbReference type="InterPro" id="IPR036291">
    <property type="entry name" value="NAD(P)-bd_dom_sf"/>
</dbReference>
<accession>A6N7W7</accession>
<reference evidence="1" key="1">
    <citation type="submission" date="2007-05" db="EMBL/GenBank/DDBJ databases">
        <title>Adaptive mutation in mesorhizobia dependent on an acquired toxin-antitoxin module involved in persistence.</title>
        <authorList>
            <person name="Weaver J.E."/>
            <person name="Sullivan J.T."/>
            <person name="Ronson C.W."/>
        </authorList>
    </citation>
    <scope>NUCLEOTIDE SEQUENCE</scope>
    <source>
        <strain evidence="1">CJ1</strain>
        <plasmid evidence="1">unnamed</plasmid>
    </source>
</reference>
<dbReference type="SUPFAM" id="SSF51735">
    <property type="entry name" value="NAD(P)-binding Rossmann-fold domains"/>
    <property type="match status" value="1"/>
</dbReference>
<protein>
    <submittedName>
        <fullName evidence="1">Orf20Fr</fullName>
    </submittedName>
</protein>
<dbReference type="Gene3D" id="3.40.50.720">
    <property type="entry name" value="NAD(P)-binding Rossmann-like Domain"/>
    <property type="match status" value="1"/>
</dbReference>
<proteinExistence type="predicted"/>
<sequence>MAEFCAVRWCRTAQARPRRSTRYDGARRTLYAALHRLAGLLTIGQTKPGETVVVAAASGAVGSAVGIADGADNAPSCGKSWASMRLAITVPMTLPSS</sequence>
<organism evidence="1">
    <name type="scientific">Mesorhizobium sp. CJ1</name>
    <dbReference type="NCBI Taxonomy" id="447687"/>
    <lineage>
        <taxon>Bacteria</taxon>
        <taxon>Pseudomonadati</taxon>
        <taxon>Pseudomonadota</taxon>
        <taxon>Alphaproteobacteria</taxon>
        <taxon>Hyphomicrobiales</taxon>
        <taxon>Phyllobacteriaceae</taxon>
        <taxon>Mesorhizobium</taxon>
    </lineage>
</organism>